<keyword evidence="3" id="KW-1185">Reference proteome</keyword>
<feature type="region of interest" description="Disordered" evidence="1">
    <location>
        <begin position="1"/>
        <end position="43"/>
    </location>
</feature>
<organism evidence="2 3">
    <name type="scientific">Trifolium medium</name>
    <dbReference type="NCBI Taxonomy" id="97028"/>
    <lineage>
        <taxon>Eukaryota</taxon>
        <taxon>Viridiplantae</taxon>
        <taxon>Streptophyta</taxon>
        <taxon>Embryophyta</taxon>
        <taxon>Tracheophyta</taxon>
        <taxon>Spermatophyta</taxon>
        <taxon>Magnoliopsida</taxon>
        <taxon>eudicotyledons</taxon>
        <taxon>Gunneridae</taxon>
        <taxon>Pentapetalae</taxon>
        <taxon>rosids</taxon>
        <taxon>fabids</taxon>
        <taxon>Fabales</taxon>
        <taxon>Fabaceae</taxon>
        <taxon>Papilionoideae</taxon>
        <taxon>50 kb inversion clade</taxon>
        <taxon>NPAAA clade</taxon>
        <taxon>Hologalegina</taxon>
        <taxon>IRL clade</taxon>
        <taxon>Trifolieae</taxon>
        <taxon>Trifolium</taxon>
    </lineage>
</organism>
<feature type="compositionally biased region" description="Basic and acidic residues" evidence="1">
    <location>
        <begin position="1"/>
        <end position="18"/>
    </location>
</feature>
<reference evidence="2 3" key="1">
    <citation type="journal article" date="2018" name="Front. Plant Sci.">
        <title>Red Clover (Trifolium pratense) and Zigzag Clover (T. medium) - A Picture of Genomic Similarities and Differences.</title>
        <authorList>
            <person name="Dluhosova J."/>
            <person name="Istvanek J."/>
            <person name="Nedelnik J."/>
            <person name="Repkova J."/>
        </authorList>
    </citation>
    <scope>NUCLEOTIDE SEQUENCE [LARGE SCALE GENOMIC DNA]</scope>
    <source>
        <strain evidence="3">cv. 10/8</strain>
        <tissue evidence="2">Leaf</tissue>
    </source>
</reference>
<proteinExistence type="predicted"/>
<feature type="compositionally biased region" description="Basic and acidic residues" evidence="1">
    <location>
        <begin position="34"/>
        <end position="43"/>
    </location>
</feature>
<feature type="non-terminal residue" evidence="2">
    <location>
        <position position="43"/>
    </location>
</feature>
<dbReference type="EMBL" id="LXQA010812529">
    <property type="protein sequence ID" value="MCI72177.1"/>
    <property type="molecule type" value="Genomic_DNA"/>
</dbReference>
<name>A0A392UHJ4_9FABA</name>
<evidence type="ECO:0000313" key="2">
    <source>
        <dbReference type="EMBL" id="MCI72177.1"/>
    </source>
</evidence>
<sequence>MSDERKTKSQKAREEKRNQKGPHVQNLPYPHTQSKKDKERQYA</sequence>
<comment type="caution">
    <text evidence="2">The sequence shown here is derived from an EMBL/GenBank/DDBJ whole genome shotgun (WGS) entry which is preliminary data.</text>
</comment>
<dbReference type="AlphaFoldDB" id="A0A392UHJ4"/>
<protein>
    <submittedName>
        <fullName evidence="2">Uncharacterized protein</fullName>
    </submittedName>
</protein>
<accession>A0A392UHJ4</accession>
<dbReference type="Proteomes" id="UP000265520">
    <property type="component" value="Unassembled WGS sequence"/>
</dbReference>
<evidence type="ECO:0000256" key="1">
    <source>
        <dbReference type="SAM" id="MobiDB-lite"/>
    </source>
</evidence>
<evidence type="ECO:0000313" key="3">
    <source>
        <dbReference type="Proteomes" id="UP000265520"/>
    </source>
</evidence>